<dbReference type="Pfam" id="PF01323">
    <property type="entry name" value="DSBA"/>
    <property type="match status" value="1"/>
</dbReference>
<evidence type="ECO:0000256" key="1">
    <source>
        <dbReference type="PIRNR" id="PIRNR006386"/>
    </source>
</evidence>
<dbReference type="PANTHER" id="PTHR42943">
    <property type="entry name" value="GLUTATHIONE S-TRANSFERASE KAPPA"/>
    <property type="match status" value="1"/>
</dbReference>
<dbReference type="EC" id="5.99.1.4" evidence="1"/>
<gene>
    <name evidence="3" type="ORF">N4264_05660</name>
</gene>
<sequence length="209" mass="22836">MQASWYFDFISPFAWLQLPKVVALRERVAIEPVPILFAAVLDRLGQLGPAEIPAKRRFTYRFVQWLAAQEGTLLRFPPAHPFNPLPALRLCVAAGGDWPAVEAIFRHIWQEGRDTDAASLQTVAGSLGVTDIAQALAAPAVKEAVRDNTERALAAGVFGVPTLLIGDEAFWGNDATAMAADYLARPETFATPEYARIDALPLGIERKRG</sequence>
<accession>A0ABY6BH86</accession>
<evidence type="ECO:0000313" key="3">
    <source>
        <dbReference type="EMBL" id="UXI69137.1"/>
    </source>
</evidence>
<name>A0ABY6BH86_9GAMM</name>
<dbReference type="InterPro" id="IPR044087">
    <property type="entry name" value="NahD-like"/>
</dbReference>
<comment type="catalytic activity">
    <reaction evidence="1">
        <text>2-hydroxychromene-2-carboxylate = (3E)-4-(2-hydroxyphenyl)-2-oxobut-3-enoate</text>
        <dbReference type="Rhea" id="RHEA:27401"/>
        <dbReference type="ChEBI" id="CHEBI:59350"/>
        <dbReference type="ChEBI" id="CHEBI:59353"/>
        <dbReference type="EC" id="5.99.1.4"/>
    </reaction>
</comment>
<comment type="similarity">
    <text evidence="1">Belongs to the GST superfamily. NadH family.</text>
</comment>
<feature type="domain" description="DSBA-like thioredoxin" evidence="2">
    <location>
        <begin position="6"/>
        <end position="183"/>
    </location>
</feature>
<dbReference type="CDD" id="cd03022">
    <property type="entry name" value="DsbA_HCCA_Iso"/>
    <property type="match status" value="1"/>
</dbReference>
<reference evidence="3" key="1">
    <citation type="submission" date="2022-09" db="EMBL/GenBank/DDBJ databases">
        <title>Tahibacter sp. nov., isolated from a fresh water.</title>
        <authorList>
            <person name="Baek J.H."/>
            <person name="Lee J.K."/>
            <person name="Kim J.M."/>
            <person name="Jeon C.O."/>
        </authorList>
    </citation>
    <scope>NUCLEOTIDE SEQUENCE</scope>
    <source>
        <strain evidence="3">W38</strain>
    </source>
</reference>
<organism evidence="3 4">
    <name type="scientific">Tahibacter amnicola</name>
    <dbReference type="NCBI Taxonomy" id="2976241"/>
    <lineage>
        <taxon>Bacteria</taxon>
        <taxon>Pseudomonadati</taxon>
        <taxon>Pseudomonadota</taxon>
        <taxon>Gammaproteobacteria</taxon>
        <taxon>Lysobacterales</taxon>
        <taxon>Rhodanobacteraceae</taxon>
        <taxon>Tahibacter</taxon>
    </lineage>
</organism>
<dbReference type="EMBL" id="CP104694">
    <property type="protein sequence ID" value="UXI69137.1"/>
    <property type="molecule type" value="Genomic_DNA"/>
</dbReference>
<proteinExistence type="inferred from homology"/>
<dbReference type="SUPFAM" id="SSF52833">
    <property type="entry name" value="Thioredoxin-like"/>
    <property type="match status" value="1"/>
</dbReference>
<dbReference type="GO" id="GO:0016853">
    <property type="term" value="F:isomerase activity"/>
    <property type="evidence" value="ECO:0007669"/>
    <property type="project" value="UniProtKB-KW"/>
</dbReference>
<dbReference type="PIRSF" id="PIRSF006386">
    <property type="entry name" value="HCCAis_GSTk"/>
    <property type="match status" value="1"/>
</dbReference>
<keyword evidence="1 3" id="KW-0413">Isomerase</keyword>
<keyword evidence="4" id="KW-1185">Reference proteome</keyword>
<dbReference type="InterPro" id="IPR036249">
    <property type="entry name" value="Thioredoxin-like_sf"/>
</dbReference>
<dbReference type="InterPro" id="IPR001853">
    <property type="entry name" value="DSBA-like_thioredoxin_dom"/>
</dbReference>
<dbReference type="RefSeq" id="WP_261696095.1">
    <property type="nucleotide sequence ID" value="NZ_CP104694.1"/>
</dbReference>
<dbReference type="InterPro" id="IPR051924">
    <property type="entry name" value="GST_Kappa/NadH"/>
</dbReference>
<protein>
    <recommendedName>
        <fullName evidence="1">2-hydroxychromene-2-carboxylate isomerase</fullName>
        <ecNumber evidence="1">5.99.1.4</ecNumber>
    </recommendedName>
</protein>
<evidence type="ECO:0000313" key="4">
    <source>
        <dbReference type="Proteomes" id="UP001064632"/>
    </source>
</evidence>
<evidence type="ECO:0000259" key="2">
    <source>
        <dbReference type="Pfam" id="PF01323"/>
    </source>
</evidence>
<dbReference type="Gene3D" id="3.40.30.10">
    <property type="entry name" value="Glutaredoxin"/>
    <property type="match status" value="1"/>
</dbReference>
<dbReference type="InterPro" id="IPR014440">
    <property type="entry name" value="HCCAis_GSTk"/>
</dbReference>
<dbReference type="PANTHER" id="PTHR42943:SF2">
    <property type="entry name" value="GLUTATHIONE S-TRANSFERASE KAPPA 1"/>
    <property type="match status" value="1"/>
</dbReference>
<dbReference type="Proteomes" id="UP001064632">
    <property type="component" value="Chromosome"/>
</dbReference>